<organism evidence="2 3">
    <name type="scientific">Salinomyces thailandicus</name>
    <dbReference type="NCBI Taxonomy" id="706561"/>
    <lineage>
        <taxon>Eukaryota</taxon>
        <taxon>Fungi</taxon>
        <taxon>Dikarya</taxon>
        <taxon>Ascomycota</taxon>
        <taxon>Pezizomycotina</taxon>
        <taxon>Dothideomycetes</taxon>
        <taxon>Dothideomycetidae</taxon>
        <taxon>Mycosphaerellales</taxon>
        <taxon>Teratosphaeriaceae</taxon>
        <taxon>Salinomyces</taxon>
    </lineage>
</organism>
<proteinExistence type="predicted"/>
<evidence type="ECO:0000313" key="3">
    <source>
        <dbReference type="Proteomes" id="UP000308549"/>
    </source>
</evidence>
<feature type="compositionally biased region" description="Basic and acidic residues" evidence="1">
    <location>
        <begin position="145"/>
        <end position="160"/>
    </location>
</feature>
<feature type="region of interest" description="Disordered" evidence="1">
    <location>
        <begin position="37"/>
        <end position="57"/>
    </location>
</feature>
<accession>A0A4U0TQ01</accession>
<dbReference type="OrthoDB" id="3903736at2759"/>
<gene>
    <name evidence="2" type="ORF">B0A50_06888</name>
</gene>
<keyword evidence="3" id="KW-1185">Reference proteome</keyword>
<evidence type="ECO:0000313" key="2">
    <source>
        <dbReference type="EMBL" id="TKA24148.1"/>
    </source>
</evidence>
<reference evidence="2 3" key="1">
    <citation type="submission" date="2017-03" db="EMBL/GenBank/DDBJ databases">
        <title>Genomes of endolithic fungi from Antarctica.</title>
        <authorList>
            <person name="Coleine C."/>
            <person name="Masonjones S."/>
            <person name="Stajich J.E."/>
        </authorList>
    </citation>
    <scope>NUCLEOTIDE SEQUENCE [LARGE SCALE GENOMIC DNA]</scope>
    <source>
        <strain evidence="2 3">CCFEE 6315</strain>
    </source>
</reference>
<dbReference type="EMBL" id="NAJL01000047">
    <property type="protein sequence ID" value="TKA24148.1"/>
    <property type="molecule type" value="Genomic_DNA"/>
</dbReference>
<dbReference type="Proteomes" id="UP000308549">
    <property type="component" value="Unassembled WGS sequence"/>
</dbReference>
<sequence>MTHRELAERYATELNNANRRIMVLETTIADRDVSLEEVTEAPRSTPADAAEDVEELETEVRDGAFTIDELRETIARQDAQLRKQARDAEKREKAEKAKIGELQVDIDVLQDNWEFTRGELEEVKKANAELVKELSEQAASRKRSKMEQEETPRPEKKRRIDVDLFDNEDAYGATGECAVAAREGGGDML</sequence>
<name>A0A4U0TQ01_9PEZI</name>
<comment type="caution">
    <text evidence="2">The sequence shown here is derived from an EMBL/GenBank/DDBJ whole genome shotgun (WGS) entry which is preliminary data.</text>
</comment>
<feature type="region of interest" description="Disordered" evidence="1">
    <location>
        <begin position="135"/>
        <end position="160"/>
    </location>
</feature>
<protein>
    <submittedName>
        <fullName evidence="2">Uncharacterized protein</fullName>
    </submittedName>
</protein>
<dbReference type="AlphaFoldDB" id="A0A4U0TQ01"/>
<evidence type="ECO:0000256" key="1">
    <source>
        <dbReference type="SAM" id="MobiDB-lite"/>
    </source>
</evidence>